<protein>
    <submittedName>
        <fullName evidence="1">Uncharacterized protein</fullName>
    </submittedName>
</protein>
<proteinExistence type="predicted"/>
<dbReference type="GeneID" id="59257804"/>
<dbReference type="OrthoDB" id="3547490at2759"/>
<reference evidence="1 2" key="1">
    <citation type="journal article" date="2020" name="Phytopathology">
        <title>A high-quality genome resource of Botrytis fragariae, a new and rapidly spreading fungal pathogen causing strawberry gray mold in the U.S.A.</title>
        <authorList>
            <person name="Wu Y."/>
            <person name="Saski C.A."/>
            <person name="Schnabel G."/>
            <person name="Xiao S."/>
            <person name="Hu M."/>
        </authorList>
    </citation>
    <scope>NUCLEOTIDE SEQUENCE [LARGE SCALE GENOMIC DNA]</scope>
    <source>
        <strain evidence="1 2">BVB16</strain>
    </source>
</reference>
<dbReference type="RefSeq" id="XP_037194199.1">
    <property type="nucleotide sequence ID" value="XM_037334112.1"/>
</dbReference>
<dbReference type="Proteomes" id="UP000531561">
    <property type="component" value="Unassembled WGS sequence"/>
</dbReference>
<gene>
    <name evidence="1" type="ORF">Bfra_003706</name>
</gene>
<name>A0A8H6EK58_9HELO</name>
<accession>A0A8H6EK58</accession>
<keyword evidence="2" id="KW-1185">Reference proteome</keyword>
<evidence type="ECO:0000313" key="1">
    <source>
        <dbReference type="EMBL" id="KAF5875253.1"/>
    </source>
</evidence>
<dbReference type="AlphaFoldDB" id="A0A8H6EK58"/>
<sequence>MLAEEAKHFAIYPSFARRSLPPGLSKSLQAAYGKTRPHHRELAFDSNIDVFHFAELIDKDSIGISTIGTATGPDEAASSIFNHSQVFLSWAEAFEVGEEVVGLFDNLSIGLAAHTSRQDNCHKD</sequence>
<organism evidence="1 2">
    <name type="scientific">Botrytis fragariae</name>
    <dbReference type="NCBI Taxonomy" id="1964551"/>
    <lineage>
        <taxon>Eukaryota</taxon>
        <taxon>Fungi</taxon>
        <taxon>Dikarya</taxon>
        <taxon>Ascomycota</taxon>
        <taxon>Pezizomycotina</taxon>
        <taxon>Leotiomycetes</taxon>
        <taxon>Helotiales</taxon>
        <taxon>Sclerotiniaceae</taxon>
        <taxon>Botrytis</taxon>
    </lineage>
</organism>
<dbReference type="EMBL" id="JABFCT010000006">
    <property type="protein sequence ID" value="KAF5875253.1"/>
    <property type="molecule type" value="Genomic_DNA"/>
</dbReference>
<evidence type="ECO:0000313" key="2">
    <source>
        <dbReference type="Proteomes" id="UP000531561"/>
    </source>
</evidence>
<comment type="caution">
    <text evidence="1">The sequence shown here is derived from an EMBL/GenBank/DDBJ whole genome shotgun (WGS) entry which is preliminary data.</text>
</comment>